<dbReference type="InterPro" id="IPR025736">
    <property type="entry name" value="PucR_C-HTH_dom"/>
</dbReference>
<dbReference type="Pfam" id="PF13556">
    <property type="entry name" value="HTH_30"/>
    <property type="match status" value="1"/>
</dbReference>
<evidence type="ECO:0000259" key="3">
    <source>
        <dbReference type="Pfam" id="PF17853"/>
    </source>
</evidence>
<dbReference type="Proteomes" id="UP000622405">
    <property type="component" value="Unassembled WGS sequence"/>
</dbReference>
<gene>
    <name evidence="4" type="ORF">GH811_14900</name>
</gene>
<feature type="domain" description="PucR C-terminal helix-turn-helix" evidence="2">
    <location>
        <begin position="469"/>
        <end position="524"/>
    </location>
</feature>
<comment type="caution">
    <text evidence="4">The sequence shown here is derived from an EMBL/GenBank/DDBJ whole genome shotgun (WGS) entry which is preliminary data.</text>
</comment>
<proteinExistence type="inferred from homology"/>
<dbReference type="Gene3D" id="1.10.10.2840">
    <property type="entry name" value="PucR C-terminal helix-turn-helix domain"/>
    <property type="match status" value="1"/>
</dbReference>
<evidence type="ECO:0008006" key="6">
    <source>
        <dbReference type="Google" id="ProtNLM"/>
    </source>
</evidence>
<evidence type="ECO:0000313" key="4">
    <source>
        <dbReference type="EMBL" id="MBC3900902.1"/>
    </source>
</evidence>
<comment type="similarity">
    <text evidence="1">Belongs to the CdaR family.</text>
</comment>
<dbReference type="Pfam" id="PF17853">
    <property type="entry name" value="GGDEF_2"/>
    <property type="match status" value="1"/>
</dbReference>
<accession>A0ABR6Z059</accession>
<evidence type="ECO:0000259" key="2">
    <source>
        <dbReference type="Pfam" id="PF13556"/>
    </source>
</evidence>
<reference evidence="4 5" key="1">
    <citation type="journal article" date="2020" name="mSystems">
        <title>Defining Genomic and Predicted Metabolic Features of the Acetobacterium Genus.</title>
        <authorList>
            <person name="Ross D.E."/>
            <person name="Marshall C.W."/>
            <person name="Gulliver D."/>
            <person name="May H.D."/>
            <person name="Norman R.S."/>
        </authorList>
    </citation>
    <scope>NUCLEOTIDE SEQUENCE [LARGE SCALE GENOMIC DNA]</scope>
    <source>
        <strain evidence="4 5">DSM 4132</strain>
    </source>
</reference>
<dbReference type="InterPro" id="IPR051448">
    <property type="entry name" value="CdaR-like_regulators"/>
</dbReference>
<sequence>MINLLKVERTERVDQMKIKLSMILDQLKAYRYEYVEGDAGDQLGFSSVRLLKPLEQGYKKEVLYLGSAAVMQQIDSRHLPSQLICLADSSLQFENNKVHNIDLALIHSDCDIDVLLEKIADIISEYHQIYTEMIRRITDNRGLAEIINAMTPILGNPLYVADADFKVLARTDCVLEQPDQWRHIVENGIEDGYISSSVNDFYYMKDLVQKTEHQHEPVFFSGNALYPHSFCTMNLASRNKKMGLVTVFETERPFSIGTKATIEFFSDLLIMEIQKNLTLISNEGVKLGYLFAEILTGNPHSENELRKVVNYVDIAFPEKFFIVVLKSRHDNRNRYELTFLRKKIISLVKNTICIIHQNNIVMLANDSSSRQFSDQGLSEIENWLTDSQMVLGVSDDGSDIKQIRKSYQEALTAIDLGLKSEREDRIFLYDRCRFAHLMDVIANLENSEAFGHPALARLQLYDHKKGANLVETLYCYMKNGRSQAQTAKELHLHRSSLQYRLTKMEEVMGAELDHYQTFLHLQLTYEMLKPI</sequence>
<dbReference type="InterPro" id="IPR042070">
    <property type="entry name" value="PucR_C-HTH_sf"/>
</dbReference>
<evidence type="ECO:0000256" key="1">
    <source>
        <dbReference type="ARBA" id="ARBA00006754"/>
    </source>
</evidence>
<dbReference type="EMBL" id="WJBE01000017">
    <property type="protein sequence ID" value="MBC3900902.1"/>
    <property type="molecule type" value="Genomic_DNA"/>
</dbReference>
<dbReference type="PANTHER" id="PTHR33744">
    <property type="entry name" value="CARBOHYDRATE DIACID REGULATOR"/>
    <property type="match status" value="1"/>
</dbReference>
<evidence type="ECO:0000313" key="5">
    <source>
        <dbReference type="Proteomes" id="UP000622405"/>
    </source>
</evidence>
<dbReference type="PANTHER" id="PTHR33744:SF1">
    <property type="entry name" value="DNA-BINDING TRANSCRIPTIONAL ACTIVATOR ADER"/>
    <property type="match status" value="1"/>
</dbReference>
<feature type="domain" description="CdaR GGDEF-like" evidence="3">
    <location>
        <begin position="297"/>
        <end position="415"/>
    </location>
</feature>
<keyword evidence="5" id="KW-1185">Reference proteome</keyword>
<dbReference type="InterPro" id="IPR041522">
    <property type="entry name" value="CdaR_GGDEF"/>
</dbReference>
<organism evidence="4 5">
    <name type="scientific">Acetobacterium malicum</name>
    <dbReference type="NCBI Taxonomy" id="52692"/>
    <lineage>
        <taxon>Bacteria</taxon>
        <taxon>Bacillati</taxon>
        <taxon>Bacillota</taxon>
        <taxon>Clostridia</taxon>
        <taxon>Eubacteriales</taxon>
        <taxon>Eubacteriaceae</taxon>
        <taxon>Acetobacterium</taxon>
    </lineage>
</organism>
<name>A0ABR6Z059_9FIRM</name>
<protein>
    <recommendedName>
        <fullName evidence="6">PucR C-terminal helix-turn-helix domain-containing protein</fullName>
    </recommendedName>
</protein>